<organism evidence="7 8">
    <name type="scientific">Desulfosporosinus fructosivorans</name>
    <dbReference type="NCBI Taxonomy" id="2018669"/>
    <lineage>
        <taxon>Bacteria</taxon>
        <taxon>Bacillati</taxon>
        <taxon>Bacillota</taxon>
        <taxon>Clostridia</taxon>
        <taxon>Eubacteriales</taxon>
        <taxon>Desulfitobacteriaceae</taxon>
        <taxon>Desulfosporosinus</taxon>
    </lineage>
</organism>
<dbReference type="GO" id="GO:0005886">
    <property type="term" value="C:plasma membrane"/>
    <property type="evidence" value="ECO:0007669"/>
    <property type="project" value="UniProtKB-SubCell"/>
</dbReference>
<evidence type="ECO:0000256" key="6">
    <source>
        <dbReference type="SAM" id="Phobius"/>
    </source>
</evidence>
<feature type="transmembrane region" description="Helical" evidence="6">
    <location>
        <begin position="112"/>
        <end position="137"/>
    </location>
</feature>
<feature type="transmembrane region" description="Helical" evidence="6">
    <location>
        <begin position="40"/>
        <end position="61"/>
    </location>
</feature>
<keyword evidence="5 6" id="KW-0472">Membrane</keyword>
<dbReference type="Proteomes" id="UP000298460">
    <property type="component" value="Unassembled WGS sequence"/>
</dbReference>
<evidence type="ECO:0000256" key="2">
    <source>
        <dbReference type="ARBA" id="ARBA00022475"/>
    </source>
</evidence>
<dbReference type="GO" id="GO:0015171">
    <property type="term" value="F:amino acid transmembrane transporter activity"/>
    <property type="evidence" value="ECO:0007669"/>
    <property type="project" value="TreeGrafter"/>
</dbReference>
<comment type="subcellular location">
    <subcellularLocation>
        <location evidence="1">Cell membrane</location>
        <topology evidence="1">Multi-pass membrane protein</topology>
    </subcellularLocation>
</comment>
<evidence type="ECO:0000256" key="5">
    <source>
        <dbReference type="ARBA" id="ARBA00023136"/>
    </source>
</evidence>
<feature type="transmembrane region" description="Helical" evidence="6">
    <location>
        <begin position="73"/>
        <end position="92"/>
    </location>
</feature>
<keyword evidence="4 6" id="KW-1133">Transmembrane helix</keyword>
<accession>A0A4Z0R6V4</accession>
<keyword evidence="2" id="KW-1003">Cell membrane</keyword>
<evidence type="ECO:0000313" key="8">
    <source>
        <dbReference type="Proteomes" id="UP000298460"/>
    </source>
</evidence>
<feature type="transmembrane region" description="Helical" evidence="6">
    <location>
        <begin position="184"/>
        <end position="204"/>
    </location>
</feature>
<sequence length="209" mass="22460">MDLPFLIKGVIIGFSIAAPVGPIGVLCIRRTLTEGRLSGFISGIGAATADATYGMIAGFSLASISNFLTGQQIWLRLIGGLFLCYLGIKTFITKPSDESVSSNKQGLIRNYLSTFLLTITNPMTIISFAAVFAGLGIGTIQSNYLSSSILVIGVFVGSGLWWLMLISTVHVLGKRFDTTRLLWVNKLSGIVILIFGFIALASIWGRNFI</sequence>
<feature type="transmembrane region" description="Helical" evidence="6">
    <location>
        <begin position="6"/>
        <end position="28"/>
    </location>
</feature>
<evidence type="ECO:0000256" key="1">
    <source>
        <dbReference type="ARBA" id="ARBA00004651"/>
    </source>
</evidence>
<gene>
    <name evidence="7" type="ORF">E4K67_05185</name>
</gene>
<dbReference type="OrthoDB" id="5638726at2"/>
<name>A0A4Z0R6V4_9FIRM</name>
<feature type="transmembrane region" description="Helical" evidence="6">
    <location>
        <begin position="149"/>
        <end position="172"/>
    </location>
</feature>
<keyword evidence="8" id="KW-1185">Reference proteome</keyword>
<dbReference type="PANTHER" id="PTHR30086">
    <property type="entry name" value="ARGININE EXPORTER PROTEIN ARGO"/>
    <property type="match status" value="1"/>
</dbReference>
<evidence type="ECO:0000256" key="4">
    <source>
        <dbReference type="ARBA" id="ARBA00022989"/>
    </source>
</evidence>
<dbReference type="RefSeq" id="WP_135545367.1">
    <property type="nucleotide sequence ID" value="NZ_SPQQ01000002.1"/>
</dbReference>
<evidence type="ECO:0000256" key="3">
    <source>
        <dbReference type="ARBA" id="ARBA00022692"/>
    </source>
</evidence>
<dbReference type="AlphaFoldDB" id="A0A4Z0R6V4"/>
<dbReference type="PANTHER" id="PTHR30086:SF20">
    <property type="entry name" value="ARGININE EXPORTER PROTEIN ARGO-RELATED"/>
    <property type="match status" value="1"/>
</dbReference>
<protein>
    <submittedName>
        <fullName evidence="7">LysE family translocator</fullName>
    </submittedName>
</protein>
<dbReference type="EMBL" id="SPQQ01000002">
    <property type="protein sequence ID" value="TGE38871.1"/>
    <property type="molecule type" value="Genomic_DNA"/>
</dbReference>
<evidence type="ECO:0000313" key="7">
    <source>
        <dbReference type="EMBL" id="TGE38871.1"/>
    </source>
</evidence>
<reference evidence="7 8" key="1">
    <citation type="submission" date="2019-03" db="EMBL/GenBank/DDBJ databases">
        <title>Draft Genome Sequence of Desulfosporosinus fructosivorans Strain 63.6F, Isolated from Marine Sediment in the Baltic Sea.</title>
        <authorList>
            <person name="Hausmann B."/>
            <person name="Vandieken V."/>
            <person name="Pjevac P."/>
            <person name="Schreck K."/>
            <person name="Herbold C.W."/>
            <person name="Loy A."/>
        </authorList>
    </citation>
    <scope>NUCLEOTIDE SEQUENCE [LARGE SCALE GENOMIC DNA]</scope>
    <source>
        <strain evidence="7 8">63.6F</strain>
    </source>
</reference>
<proteinExistence type="predicted"/>
<dbReference type="InterPro" id="IPR001123">
    <property type="entry name" value="LeuE-type"/>
</dbReference>
<keyword evidence="3 6" id="KW-0812">Transmembrane</keyword>
<comment type="caution">
    <text evidence="7">The sequence shown here is derived from an EMBL/GenBank/DDBJ whole genome shotgun (WGS) entry which is preliminary data.</text>
</comment>
<dbReference type="Pfam" id="PF01810">
    <property type="entry name" value="LysE"/>
    <property type="match status" value="1"/>
</dbReference>